<sequence length="342" mass="39240">MESLIKQTRSRFAGTRQENKEESSNTRDRKVPPQKTQPLREKTRSQSWIRRQLSRNMSWDYDFGGADYPTAVAAAAYAVHSVEQQSKTRDDYRDRSFNSKIKSKSEDTKFLPEPRKSAVKIPDETSKRSYKDTDIKVPINTSTRPEKPRVTPTPSSSTKKKINFDETSSAKPEKLALPERSVDSPSTIADKHLNITDGKEPDQTTVPKPFNPVHPQTKLPMPQPVETRTKPGPRDSMANAWEKEEMASIKERYDKLKDTIENWETKKKRKAKRKLEKMEGKPDKKRVKAVRSYHDEIARIEVIAGGAKAQAEENRRNEEFKVKQKANKIRSTGKLPPTCLCF</sequence>
<proteinExistence type="inferred from homology"/>
<feature type="compositionally biased region" description="Basic and acidic residues" evidence="2">
    <location>
        <begin position="17"/>
        <end position="31"/>
    </location>
</feature>
<evidence type="ECO:0000313" key="4">
    <source>
        <dbReference type="EMBL" id="KAL3840532.1"/>
    </source>
</evidence>
<name>A0ABD3TWD4_9LAMI</name>
<reference evidence="4 5" key="1">
    <citation type="submission" date="2024-12" db="EMBL/GenBank/DDBJ databases">
        <title>The unique morphological basis and parallel evolutionary history of personate flowers in Penstemon.</title>
        <authorList>
            <person name="Depatie T.H."/>
            <person name="Wessinger C.A."/>
        </authorList>
    </citation>
    <scope>NUCLEOTIDE SEQUENCE [LARGE SCALE GENOMIC DNA]</scope>
    <source>
        <strain evidence="4">WTNN_2</strain>
        <tissue evidence="4">Leaf</tissue>
    </source>
</reference>
<dbReference type="PANTHER" id="PTHR31471:SF51">
    <property type="entry name" value="REMORIN FAMILY PROTEIN"/>
    <property type="match status" value="1"/>
</dbReference>
<gene>
    <name evidence="4" type="ORF">ACJIZ3_025123</name>
</gene>
<dbReference type="PANTHER" id="PTHR31471">
    <property type="entry name" value="OS02G0116800 PROTEIN"/>
    <property type="match status" value="1"/>
</dbReference>
<evidence type="ECO:0000313" key="5">
    <source>
        <dbReference type="Proteomes" id="UP001634393"/>
    </source>
</evidence>
<comment type="similarity">
    <text evidence="1">Belongs to the remorin family.</text>
</comment>
<feature type="region of interest" description="Disordered" evidence="2">
    <location>
        <begin position="1"/>
        <end position="47"/>
    </location>
</feature>
<evidence type="ECO:0000256" key="1">
    <source>
        <dbReference type="ARBA" id="ARBA00005711"/>
    </source>
</evidence>
<protein>
    <recommendedName>
        <fullName evidence="3">Remorin C-terminal domain-containing protein</fullName>
    </recommendedName>
</protein>
<dbReference type="Pfam" id="PF03763">
    <property type="entry name" value="Remorin_C"/>
    <property type="match status" value="1"/>
</dbReference>
<organism evidence="4 5">
    <name type="scientific">Penstemon smallii</name>
    <dbReference type="NCBI Taxonomy" id="265156"/>
    <lineage>
        <taxon>Eukaryota</taxon>
        <taxon>Viridiplantae</taxon>
        <taxon>Streptophyta</taxon>
        <taxon>Embryophyta</taxon>
        <taxon>Tracheophyta</taxon>
        <taxon>Spermatophyta</taxon>
        <taxon>Magnoliopsida</taxon>
        <taxon>eudicotyledons</taxon>
        <taxon>Gunneridae</taxon>
        <taxon>Pentapetalae</taxon>
        <taxon>asterids</taxon>
        <taxon>lamiids</taxon>
        <taxon>Lamiales</taxon>
        <taxon>Plantaginaceae</taxon>
        <taxon>Cheloneae</taxon>
        <taxon>Penstemon</taxon>
    </lineage>
</organism>
<feature type="region of interest" description="Disordered" evidence="2">
    <location>
        <begin position="269"/>
        <end position="290"/>
    </location>
</feature>
<dbReference type="AlphaFoldDB" id="A0ABD3TWD4"/>
<feature type="compositionally biased region" description="Basic and acidic residues" evidence="2">
    <location>
        <begin position="189"/>
        <end position="202"/>
    </location>
</feature>
<feature type="region of interest" description="Disordered" evidence="2">
    <location>
        <begin position="80"/>
        <end position="239"/>
    </location>
</feature>
<accession>A0ABD3TWD4</accession>
<dbReference type="EMBL" id="JBJXBP010000003">
    <property type="protein sequence ID" value="KAL3840532.1"/>
    <property type="molecule type" value="Genomic_DNA"/>
</dbReference>
<feature type="compositionally biased region" description="Basic and acidic residues" evidence="2">
    <location>
        <begin position="86"/>
        <end position="135"/>
    </location>
</feature>
<feature type="compositionally biased region" description="Basic and acidic residues" evidence="2">
    <location>
        <begin position="171"/>
        <end position="182"/>
    </location>
</feature>
<evidence type="ECO:0000256" key="2">
    <source>
        <dbReference type="SAM" id="MobiDB-lite"/>
    </source>
</evidence>
<keyword evidence="5" id="KW-1185">Reference proteome</keyword>
<comment type="caution">
    <text evidence="4">The sequence shown here is derived from an EMBL/GenBank/DDBJ whole genome shotgun (WGS) entry which is preliminary data.</text>
</comment>
<evidence type="ECO:0000259" key="3">
    <source>
        <dbReference type="Pfam" id="PF03763"/>
    </source>
</evidence>
<dbReference type="InterPro" id="IPR005516">
    <property type="entry name" value="Remorin_C"/>
</dbReference>
<feature type="domain" description="Remorin C-terminal" evidence="3">
    <location>
        <begin position="235"/>
        <end position="337"/>
    </location>
</feature>
<dbReference type="Proteomes" id="UP001634393">
    <property type="component" value="Unassembled WGS sequence"/>
</dbReference>